<dbReference type="SUPFAM" id="SSF51735">
    <property type="entry name" value="NAD(P)-binding Rossmann-fold domains"/>
    <property type="match status" value="1"/>
</dbReference>
<keyword evidence="4" id="KW-0862">Zinc</keyword>
<dbReference type="InterPro" id="IPR036291">
    <property type="entry name" value="NAD(P)-bd_dom_sf"/>
</dbReference>
<dbReference type="PANTHER" id="PTHR43880">
    <property type="entry name" value="ALCOHOL DEHYDROGENASE"/>
    <property type="match status" value="1"/>
</dbReference>
<dbReference type="AlphaFoldDB" id="A0AAW2LXQ7"/>
<dbReference type="EMBL" id="JACGWM010000015">
    <property type="protein sequence ID" value="KAL0323945.1"/>
    <property type="molecule type" value="Genomic_DNA"/>
</dbReference>
<reference evidence="6" key="1">
    <citation type="submission" date="2020-06" db="EMBL/GenBank/DDBJ databases">
        <authorList>
            <person name="Li T."/>
            <person name="Hu X."/>
            <person name="Zhang T."/>
            <person name="Song X."/>
            <person name="Zhang H."/>
            <person name="Dai N."/>
            <person name="Sheng W."/>
            <person name="Hou X."/>
            <person name="Wei L."/>
        </authorList>
    </citation>
    <scope>NUCLEOTIDE SEQUENCE</scope>
    <source>
        <strain evidence="6">KEN8</strain>
        <tissue evidence="6">Leaf</tissue>
    </source>
</reference>
<dbReference type="Pfam" id="PF00107">
    <property type="entry name" value="ADH_zinc_N"/>
    <property type="match status" value="1"/>
</dbReference>
<comment type="cofactor">
    <cofactor evidence="1">
        <name>Zn(2+)</name>
        <dbReference type="ChEBI" id="CHEBI:29105"/>
    </cofactor>
</comment>
<feature type="domain" description="Alcohol dehydrogenase-like C-terminal" evidence="5">
    <location>
        <begin position="71"/>
        <end position="191"/>
    </location>
</feature>
<evidence type="ECO:0000313" key="6">
    <source>
        <dbReference type="EMBL" id="KAL0323945.1"/>
    </source>
</evidence>
<dbReference type="PANTHER" id="PTHR43880:SF38">
    <property type="entry name" value="ALCOHOL DEHYDROGENASE-RELATED"/>
    <property type="match status" value="1"/>
</dbReference>
<evidence type="ECO:0000256" key="4">
    <source>
        <dbReference type="ARBA" id="ARBA00022833"/>
    </source>
</evidence>
<evidence type="ECO:0000256" key="3">
    <source>
        <dbReference type="ARBA" id="ARBA00022723"/>
    </source>
</evidence>
<dbReference type="GO" id="GO:0051903">
    <property type="term" value="F:S-(hydroxymethyl)glutathione dehydrogenase [NAD(P)+] activity"/>
    <property type="evidence" value="ECO:0007669"/>
    <property type="project" value="TreeGrafter"/>
</dbReference>
<dbReference type="SUPFAM" id="SSF50129">
    <property type="entry name" value="GroES-like"/>
    <property type="match status" value="1"/>
</dbReference>
<reference evidence="6" key="2">
    <citation type="journal article" date="2024" name="Plant">
        <title>Genomic evolution and insights into agronomic trait innovations of Sesamum species.</title>
        <authorList>
            <person name="Miao H."/>
            <person name="Wang L."/>
            <person name="Qu L."/>
            <person name="Liu H."/>
            <person name="Sun Y."/>
            <person name="Le M."/>
            <person name="Wang Q."/>
            <person name="Wei S."/>
            <person name="Zheng Y."/>
            <person name="Lin W."/>
            <person name="Duan Y."/>
            <person name="Cao H."/>
            <person name="Xiong S."/>
            <person name="Wang X."/>
            <person name="Wei L."/>
            <person name="Li C."/>
            <person name="Ma Q."/>
            <person name="Ju M."/>
            <person name="Zhao R."/>
            <person name="Li G."/>
            <person name="Mu C."/>
            <person name="Tian Q."/>
            <person name="Mei H."/>
            <person name="Zhang T."/>
            <person name="Gao T."/>
            <person name="Zhang H."/>
        </authorList>
    </citation>
    <scope>NUCLEOTIDE SEQUENCE</scope>
    <source>
        <strain evidence="6">KEN8</strain>
    </source>
</reference>
<sequence>MTSSSSTPAVITCKGAVIRKAWEPLQVEEIQVHPPKSTEVRIKMLCASFGSSWRELDIEKGSTVAVIGLGAVGLGAVKGAQMQGASKIIGIDINELKHEKAKAFGITDFINPKLSDKSVSELIKEATGGLGVDYCFECSGVPALVNEAIEGSKIGLGTVMVLGVGPGKSVEEIDLDQLITHEVSLAEINQGLEYMKQPDCVKVVIKF</sequence>
<dbReference type="GO" id="GO:0046294">
    <property type="term" value="P:formaldehyde catabolic process"/>
    <property type="evidence" value="ECO:0007669"/>
    <property type="project" value="TreeGrafter"/>
</dbReference>
<accession>A0AAW2LXQ7</accession>
<proteinExistence type="predicted"/>
<keyword evidence="3" id="KW-0479">Metal-binding</keyword>
<dbReference type="Gene3D" id="3.40.50.720">
    <property type="entry name" value="NAD(P)-binding Rossmann-like Domain"/>
    <property type="match status" value="1"/>
</dbReference>
<protein>
    <submittedName>
        <fullName evidence="6">8-hydroxygeraniol oxidoreductase</fullName>
    </submittedName>
</protein>
<organism evidence="6">
    <name type="scientific">Sesamum calycinum</name>
    <dbReference type="NCBI Taxonomy" id="2727403"/>
    <lineage>
        <taxon>Eukaryota</taxon>
        <taxon>Viridiplantae</taxon>
        <taxon>Streptophyta</taxon>
        <taxon>Embryophyta</taxon>
        <taxon>Tracheophyta</taxon>
        <taxon>Spermatophyta</taxon>
        <taxon>Magnoliopsida</taxon>
        <taxon>eudicotyledons</taxon>
        <taxon>Gunneridae</taxon>
        <taxon>Pentapetalae</taxon>
        <taxon>asterids</taxon>
        <taxon>lamiids</taxon>
        <taxon>Lamiales</taxon>
        <taxon>Pedaliaceae</taxon>
        <taxon>Sesamum</taxon>
    </lineage>
</organism>
<dbReference type="GO" id="GO:0008270">
    <property type="term" value="F:zinc ion binding"/>
    <property type="evidence" value="ECO:0007669"/>
    <property type="project" value="TreeGrafter"/>
</dbReference>
<dbReference type="InterPro" id="IPR013149">
    <property type="entry name" value="ADH-like_C"/>
</dbReference>
<comment type="subunit">
    <text evidence="2">Homodimer.</text>
</comment>
<evidence type="ECO:0000259" key="5">
    <source>
        <dbReference type="Pfam" id="PF00107"/>
    </source>
</evidence>
<comment type="caution">
    <text evidence="6">The sequence shown here is derived from an EMBL/GenBank/DDBJ whole genome shotgun (WGS) entry which is preliminary data.</text>
</comment>
<dbReference type="GO" id="GO:0005829">
    <property type="term" value="C:cytosol"/>
    <property type="evidence" value="ECO:0007669"/>
    <property type="project" value="TreeGrafter"/>
</dbReference>
<gene>
    <name evidence="6" type="ORF">Scaly_2361600</name>
</gene>
<dbReference type="FunFam" id="3.40.50.720:FF:000003">
    <property type="entry name" value="S-(hydroxymethyl)glutathione dehydrogenase"/>
    <property type="match status" value="1"/>
</dbReference>
<name>A0AAW2LXQ7_9LAMI</name>
<dbReference type="Gene3D" id="3.90.180.10">
    <property type="entry name" value="Medium-chain alcohol dehydrogenases, catalytic domain"/>
    <property type="match status" value="1"/>
</dbReference>
<evidence type="ECO:0000256" key="1">
    <source>
        <dbReference type="ARBA" id="ARBA00001947"/>
    </source>
</evidence>
<dbReference type="InterPro" id="IPR011032">
    <property type="entry name" value="GroES-like_sf"/>
</dbReference>
<evidence type="ECO:0000256" key="2">
    <source>
        <dbReference type="ARBA" id="ARBA00011738"/>
    </source>
</evidence>